<dbReference type="GO" id="GO:0005737">
    <property type="term" value="C:cytoplasm"/>
    <property type="evidence" value="ECO:0007669"/>
    <property type="project" value="UniProtKB-SubCell"/>
</dbReference>
<keyword evidence="6" id="KW-0132">Cell division</keyword>
<keyword evidence="10" id="KW-0573">Peptidoglycan synthesis</keyword>
<dbReference type="EC" id="6.3.2.8" evidence="3 14"/>
<dbReference type="PANTHER" id="PTHR43445:SF3">
    <property type="entry name" value="UDP-N-ACETYLMURAMATE--L-ALANINE LIGASE"/>
    <property type="match status" value="1"/>
</dbReference>
<keyword evidence="12" id="KW-0961">Cell wall biogenesis/degradation</keyword>
<comment type="caution">
    <text evidence="18">The sequence shown here is derived from an EMBL/GenBank/DDBJ whole genome shotgun (WGS) entry which is preliminary data.</text>
</comment>
<dbReference type="GO" id="GO:0005524">
    <property type="term" value="F:ATP binding"/>
    <property type="evidence" value="ECO:0007669"/>
    <property type="project" value="UniProtKB-KW"/>
</dbReference>
<keyword evidence="4" id="KW-0963">Cytoplasm</keyword>
<dbReference type="SUPFAM" id="SSF53623">
    <property type="entry name" value="MurD-like peptide ligases, catalytic domain"/>
    <property type="match status" value="1"/>
</dbReference>
<keyword evidence="7" id="KW-0547">Nucleotide-binding</keyword>
<dbReference type="GO" id="GO:0071555">
    <property type="term" value="P:cell wall organization"/>
    <property type="evidence" value="ECO:0007669"/>
    <property type="project" value="UniProtKB-KW"/>
</dbReference>
<dbReference type="InterPro" id="IPR000713">
    <property type="entry name" value="Mur_ligase_N"/>
</dbReference>
<organism evidence="18 19">
    <name type="scientific">Candidatus Niyogibacteria bacterium CG10_big_fil_rev_8_21_14_0_10_46_36</name>
    <dbReference type="NCBI Taxonomy" id="1974726"/>
    <lineage>
        <taxon>Bacteria</taxon>
        <taxon>Candidatus Niyogiibacteriota</taxon>
    </lineage>
</organism>
<protein>
    <recommendedName>
        <fullName evidence="3 14">UDP-N-acetylmuramate--L-alanine ligase</fullName>
        <ecNumber evidence="3 14">6.3.2.8</ecNumber>
    </recommendedName>
</protein>
<feature type="domain" description="Mur ligase central" evidence="17">
    <location>
        <begin position="115"/>
        <end position="268"/>
    </location>
</feature>
<dbReference type="NCBIfam" id="TIGR01082">
    <property type="entry name" value="murC"/>
    <property type="match status" value="1"/>
</dbReference>
<evidence type="ECO:0000256" key="2">
    <source>
        <dbReference type="ARBA" id="ARBA00004752"/>
    </source>
</evidence>
<dbReference type="Proteomes" id="UP000231503">
    <property type="component" value="Unassembled WGS sequence"/>
</dbReference>
<dbReference type="Gene3D" id="3.40.1190.10">
    <property type="entry name" value="Mur-like, catalytic domain"/>
    <property type="match status" value="1"/>
</dbReference>
<dbReference type="Gene3D" id="3.40.50.720">
    <property type="entry name" value="NAD(P)-binding Rossmann-like Domain"/>
    <property type="match status" value="1"/>
</dbReference>
<dbReference type="Pfam" id="PF01225">
    <property type="entry name" value="Mur_ligase"/>
    <property type="match status" value="1"/>
</dbReference>
<feature type="domain" description="Mur ligase N-terminal catalytic" evidence="15">
    <location>
        <begin position="7"/>
        <end position="111"/>
    </location>
</feature>
<comment type="subcellular location">
    <subcellularLocation>
        <location evidence="1">Cytoplasm</location>
    </subcellularLocation>
</comment>
<dbReference type="InterPro" id="IPR005758">
    <property type="entry name" value="UDP-N-AcMur_Ala_ligase_MurC"/>
</dbReference>
<comment type="pathway">
    <text evidence="2">Cell wall biogenesis; peptidoglycan biosynthesis.</text>
</comment>
<evidence type="ECO:0000256" key="13">
    <source>
        <dbReference type="ARBA" id="ARBA00047833"/>
    </source>
</evidence>
<reference evidence="19" key="1">
    <citation type="submission" date="2017-09" db="EMBL/GenBank/DDBJ databases">
        <title>Depth-based differentiation of microbial function through sediment-hosted aquifers and enrichment of novel symbionts in the deep terrestrial subsurface.</title>
        <authorList>
            <person name="Probst A.J."/>
            <person name="Ladd B."/>
            <person name="Jarett J.K."/>
            <person name="Geller-Mcgrath D.E."/>
            <person name="Sieber C.M.K."/>
            <person name="Emerson J.B."/>
            <person name="Anantharaman K."/>
            <person name="Thomas B.C."/>
            <person name="Malmstrom R."/>
            <person name="Stieglmeier M."/>
            <person name="Klingl A."/>
            <person name="Woyke T."/>
            <person name="Ryan C.M."/>
            <person name="Banfield J.F."/>
        </authorList>
    </citation>
    <scope>NUCLEOTIDE SEQUENCE [LARGE SCALE GENOMIC DNA]</scope>
</reference>
<dbReference type="SUPFAM" id="SSF53244">
    <property type="entry name" value="MurD-like peptide ligases, peptide-binding domain"/>
    <property type="match status" value="1"/>
</dbReference>
<dbReference type="EMBL" id="PFCO01000003">
    <property type="protein sequence ID" value="PIR69692.1"/>
    <property type="molecule type" value="Genomic_DNA"/>
</dbReference>
<evidence type="ECO:0000313" key="19">
    <source>
        <dbReference type="Proteomes" id="UP000231503"/>
    </source>
</evidence>
<evidence type="ECO:0000256" key="3">
    <source>
        <dbReference type="ARBA" id="ARBA00012211"/>
    </source>
</evidence>
<sequence>MRGKKFVHFIGVGGIGMSALAQWYVHEGWQVSGSDEADSPIVQMLRKKEVRITVGEHSAKHLPLRAERVIFSQAVVTRGKHTNPEVRAAKRRGITLLSYPQALGALTRDKYTIAICGTHGKSTTTGLVGALLTEAGLDPTVIVGATVSEFGNTNFRYGGSRYLVIEADEYKGSFLEYDPDIIIWTSIEWEHIDYFKTFAETRAHFRAFLSRIHPKGHIIANKDDTGIRAITKHIKRVVYYSFSQKRALKNIQKHIRLFGRHNVSNVLGVYELSKIIGIPSQVFYAVLRRFSGVGRRMEYKGVLHGALVYDDYGHHPTEVKATLNGVRARFEKRLRKGALWCVYQPHQYQRTKYLFRDFARAFTDADCVLLVDVYSVAGREKASMKKGVGSKQLAEAVIRKKTPAIYTPVIKDAAHLLGKAVRKHDVVVVMGAGDIWKIWGYLKL</sequence>
<comment type="catalytic activity">
    <reaction evidence="13">
        <text>UDP-N-acetyl-alpha-D-muramate + L-alanine + ATP = UDP-N-acetyl-alpha-D-muramoyl-L-alanine + ADP + phosphate + H(+)</text>
        <dbReference type="Rhea" id="RHEA:23372"/>
        <dbReference type="ChEBI" id="CHEBI:15378"/>
        <dbReference type="ChEBI" id="CHEBI:30616"/>
        <dbReference type="ChEBI" id="CHEBI:43474"/>
        <dbReference type="ChEBI" id="CHEBI:57972"/>
        <dbReference type="ChEBI" id="CHEBI:70757"/>
        <dbReference type="ChEBI" id="CHEBI:83898"/>
        <dbReference type="ChEBI" id="CHEBI:456216"/>
        <dbReference type="EC" id="6.3.2.8"/>
    </reaction>
</comment>
<evidence type="ECO:0000256" key="12">
    <source>
        <dbReference type="ARBA" id="ARBA00023316"/>
    </source>
</evidence>
<dbReference type="Pfam" id="PF08245">
    <property type="entry name" value="Mur_ligase_M"/>
    <property type="match status" value="1"/>
</dbReference>
<dbReference type="GO" id="GO:0008763">
    <property type="term" value="F:UDP-N-acetylmuramate-L-alanine ligase activity"/>
    <property type="evidence" value="ECO:0007669"/>
    <property type="project" value="UniProtKB-UniRule"/>
</dbReference>
<evidence type="ECO:0000256" key="5">
    <source>
        <dbReference type="ARBA" id="ARBA00022598"/>
    </source>
</evidence>
<name>A0A2H0TDR5_9BACT</name>
<dbReference type="GO" id="GO:0009252">
    <property type="term" value="P:peptidoglycan biosynthetic process"/>
    <property type="evidence" value="ECO:0007669"/>
    <property type="project" value="UniProtKB-UniRule"/>
</dbReference>
<keyword evidence="9" id="KW-0133">Cell shape</keyword>
<dbReference type="InterPro" id="IPR050061">
    <property type="entry name" value="MurCDEF_pg_biosynth"/>
</dbReference>
<keyword evidence="8" id="KW-0067">ATP-binding</keyword>
<dbReference type="InterPro" id="IPR013221">
    <property type="entry name" value="Mur_ligase_cen"/>
</dbReference>
<evidence type="ECO:0000256" key="9">
    <source>
        <dbReference type="ARBA" id="ARBA00022960"/>
    </source>
</evidence>
<evidence type="ECO:0000256" key="6">
    <source>
        <dbReference type="ARBA" id="ARBA00022618"/>
    </source>
</evidence>
<dbReference type="SUPFAM" id="SSF51984">
    <property type="entry name" value="MurCD N-terminal domain"/>
    <property type="match status" value="1"/>
</dbReference>
<evidence type="ECO:0000256" key="7">
    <source>
        <dbReference type="ARBA" id="ARBA00022741"/>
    </source>
</evidence>
<keyword evidence="5 18" id="KW-0436">Ligase</keyword>
<evidence type="ECO:0000256" key="14">
    <source>
        <dbReference type="NCBIfam" id="TIGR01082"/>
    </source>
</evidence>
<evidence type="ECO:0000256" key="1">
    <source>
        <dbReference type="ARBA" id="ARBA00004496"/>
    </source>
</evidence>
<feature type="domain" description="Mur ligase C-terminal" evidence="16">
    <location>
        <begin position="295"/>
        <end position="433"/>
    </location>
</feature>
<gene>
    <name evidence="18" type="primary">murC</name>
    <name evidence="18" type="ORF">COU47_01210</name>
</gene>
<dbReference type="InterPro" id="IPR036565">
    <property type="entry name" value="Mur-like_cat_sf"/>
</dbReference>
<dbReference type="InterPro" id="IPR036615">
    <property type="entry name" value="Mur_ligase_C_dom_sf"/>
</dbReference>
<accession>A0A2H0TDR5</accession>
<evidence type="ECO:0000256" key="10">
    <source>
        <dbReference type="ARBA" id="ARBA00022984"/>
    </source>
</evidence>
<dbReference type="GO" id="GO:0008360">
    <property type="term" value="P:regulation of cell shape"/>
    <property type="evidence" value="ECO:0007669"/>
    <property type="project" value="UniProtKB-KW"/>
</dbReference>
<dbReference type="GO" id="GO:0051301">
    <property type="term" value="P:cell division"/>
    <property type="evidence" value="ECO:0007669"/>
    <property type="project" value="UniProtKB-KW"/>
</dbReference>
<evidence type="ECO:0000313" key="18">
    <source>
        <dbReference type="EMBL" id="PIR69692.1"/>
    </source>
</evidence>
<keyword evidence="11" id="KW-0131">Cell cycle</keyword>
<dbReference type="PANTHER" id="PTHR43445">
    <property type="entry name" value="UDP-N-ACETYLMURAMATE--L-ALANINE LIGASE-RELATED"/>
    <property type="match status" value="1"/>
</dbReference>
<dbReference type="InterPro" id="IPR004101">
    <property type="entry name" value="Mur_ligase_C"/>
</dbReference>
<proteinExistence type="predicted"/>
<dbReference type="UniPathway" id="UPA00219"/>
<evidence type="ECO:0000259" key="15">
    <source>
        <dbReference type="Pfam" id="PF01225"/>
    </source>
</evidence>
<evidence type="ECO:0000259" key="17">
    <source>
        <dbReference type="Pfam" id="PF08245"/>
    </source>
</evidence>
<dbReference type="AlphaFoldDB" id="A0A2H0TDR5"/>
<evidence type="ECO:0000256" key="4">
    <source>
        <dbReference type="ARBA" id="ARBA00022490"/>
    </source>
</evidence>
<dbReference type="Pfam" id="PF02875">
    <property type="entry name" value="Mur_ligase_C"/>
    <property type="match status" value="1"/>
</dbReference>
<evidence type="ECO:0000256" key="11">
    <source>
        <dbReference type="ARBA" id="ARBA00023306"/>
    </source>
</evidence>
<evidence type="ECO:0000259" key="16">
    <source>
        <dbReference type="Pfam" id="PF02875"/>
    </source>
</evidence>
<evidence type="ECO:0000256" key="8">
    <source>
        <dbReference type="ARBA" id="ARBA00022840"/>
    </source>
</evidence>
<dbReference type="Gene3D" id="3.90.190.20">
    <property type="entry name" value="Mur ligase, C-terminal domain"/>
    <property type="match status" value="1"/>
</dbReference>